<dbReference type="KEGG" id="tpe:Tpen_0994"/>
<dbReference type="HOGENOM" id="CLU_2730610_0_0_2"/>
<keyword evidence="2" id="KW-1185">Reference proteome</keyword>
<dbReference type="EMBL" id="CP000505">
    <property type="protein sequence ID" value="ABL78394.1"/>
    <property type="molecule type" value="Genomic_DNA"/>
</dbReference>
<proteinExistence type="predicted"/>
<dbReference type="EnsemblBacteria" id="ABL78394">
    <property type="protein sequence ID" value="ABL78394"/>
    <property type="gene ID" value="Tpen_0994"/>
</dbReference>
<evidence type="ECO:0000313" key="2">
    <source>
        <dbReference type="Proteomes" id="UP000000641"/>
    </source>
</evidence>
<gene>
    <name evidence="1" type="ordered locus">Tpen_0994</name>
</gene>
<sequence>MYWYYYFPGGWYPPYWYPVPYPDPVSLMYAWSYMWSYWLSTIYYIEMYKAMLEAWRKMVEATFKAPVVPTG</sequence>
<name>A1RYW4_THEPD</name>
<organism evidence="1 2">
    <name type="scientific">Thermofilum pendens (strain DSM 2475 / Hrk 5)</name>
    <dbReference type="NCBI Taxonomy" id="368408"/>
    <lineage>
        <taxon>Archaea</taxon>
        <taxon>Thermoproteota</taxon>
        <taxon>Thermoprotei</taxon>
        <taxon>Thermofilales</taxon>
        <taxon>Thermofilaceae</taxon>
        <taxon>Thermofilum</taxon>
    </lineage>
</organism>
<dbReference type="Proteomes" id="UP000000641">
    <property type="component" value="Chromosome"/>
</dbReference>
<evidence type="ECO:0000313" key="1">
    <source>
        <dbReference type="EMBL" id="ABL78394.1"/>
    </source>
</evidence>
<reference evidence="2" key="1">
    <citation type="journal article" date="2008" name="J. Bacteriol.">
        <title>Genome sequence of Thermofilum pendens reveals an exceptional loss of biosynthetic pathways without genome reduction.</title>
        <authorList>
            <person name="Anderson I."/>
            <person name="Rodriguez J."/>
            <person name="Susanti D."/>
            <person name="Porat I."/>
            <person name="Reich C."/>
            <person name="Ulrich L.E."/>
            <person name="Elkins J.G."/>
            <person name="Mavromatis K."/>
            <person name="Lykidis A."/>
            <person name="Kim E."/>
            <person name="Thompson L.S."/>
            <person name="Nolan M."/>
            <person name="Land M."/>
            <person name="Copeland A."/>
            <person name="Lapidus A."/>
            <person name="Lucas S."/>
            <person name="Detter C."/>
            <person name="Zhulin I.B."/>
            <person name="Olsen G.J."/>
            <person name="Whitman W."/>
            <person name="Mukhopadhyay B."/>
            <person name="Bristow J."/>
            <person name="Kyrpides N."/>
        </authorList>
    </citation>
    <scope>NUCLEOTIDE SEQUENCE [LARGE SCALE GENOMIC DNA]</scope>
    <source>
        <strain evidence="2">DSM 2475 / Hrk 5</strain>
    </source>
</reference>
<accession>A1RYW4</accession>
<dbReference type="STRING" id="368408.Tpen_0994"/>
<dbReference type="AlphaFoldDB" id="A1RYW4"/>
<protein>
    <submittedName>
        <fullName evidence="1">Uncharacterized protein</fullName>
    </submittedName>
</protein>